<sequence length="299" mass="32382">MVQEHAPVVVAVNGSPESERAVDWAADDARTRGLRLRVVYAFDWPRYHSVPRGLPGFDVDEFARRVVDEARRRALERVPDLDVEAKHITGDPEPVLLLESQSAHSLVVGAHRMTAMDAVLPESTALRLLVSASCPLIVVPDRDPGPSTGRVLVGVDGSETARTAAEWAFATAEVRGAALRAVTVRGRARWRFGALEEPSWTRSDEENRTEEAAAEEEARRTLAEAIGPARTRRPGVRVEEVVRSGHPVEVLCASAEDCDLMVVGSHGRGGFAGMLLGSVSRNVISHSPCPVAVVRASRD</sequence>
<dbReference type="AlphaFoldDB" id="A0A7Z0EN16"/>
<evidence type="ECO:0000313" key="3">
    <source>
        <dbReference type="EMBL" id="NYJ34506.1"/>
    </source>
</evidence>
<protein>
    <submittedName>
        <fullName evidence="3">Nucleotide-binding universal stress UspA family protein</fullName>
    </submittedName>
</protein>
<proteinExistence type="inferred from homology"/>
<feature type="domain" description="UspA" evidence="2">
    <location>
        <begin position="7"/>
        <end position="140"/>
    </location>
</feature>
<dbReference type="RefSeq" id="WP_179823155.1">
    <property type="nucleotide sequence ID" value="NZ_JACCFS010000001.1"/>
</dbReference>
<dbReference type="InterPro" id="IPR006015">
    <property type="entry name" value="Universal_stress_UspA"/>
</dbReference>
<feature type="domain" description="UspA" evidence="2">
    <location>
        <begin position="150"/>
        <end position="295"/>
    </location>
</feature>
<reference evidence="3 4" key="1">
    <citation type="submission" date="2020-07" db="EMBL/GenBank/DDBJ databases">
        <title>Sequencing the genomes of 1000 actinobacteria strains.</title>
        <authorList>
            <person name="Klenk H.-P."/>
        </authorList>
    </citation>
    <scope>NUCLEOTIDE SEQUENCE [LARGE SCALE GENOMIC DNA]</scope>
    <source>
        <strain evidence="3 4">DSM 44442</strain>
    </source>
</reference>
<dbReference type="SUPFAM" id="SSF52402">
    <property type="entry name" value="Adenine nucleotide alpha hydrolases-like"/>
    <property type="match status" value="2"/>
</dbReference>
<evidence type="ECO:0000256" key="1">
    <source>
        <dbReference type="ARBA" id="ARBA00008791"/>
    </source>
</evidence>
<comment type="caution">
    <text evidence="3">The sequence shown here is derived from an EMBL/GenBank/DDBJ whole genome shotgun (WGS) entry which is preliminary data.</text>
</comment>
<dbReference type="Gene3D" id="3.40.50.620">
    <property type="entry name" value="HUPs"/>
    <property type="match status" value="2"/>
</dbReference>
<dbReference type="Pfam" id="PF00582">
    <property type="entry name" value="Usp"/>
    <property type="match status" value="2"/>
</dbReference>
<dbReference type="PANTHER" id="PTHR46268">
    <property type="entry name" value="STRESS RESPONSE PROTEIN NHAX"/>
    <property type="match status" value="1"/>
</dbReference>
<dbReference type="InterPro" id="IPR006016">
    <property type="entry name" value="UspA"/>
</dbReference>
<dbReference type="PRINTS" id="PR01438">
    <property type="entry name" value="UNVRSLSTRESS"/>
</dbReference>
<evidence type="ECO:0000313" key="4">
    <source>
        <dbReference type="Proteomes" id="UP000572051"/>
    </source>
</evidence>
<dbReference type="InterPro" id="IPR014729">
    <property type="entry name" value="Rossmann-like_a/b/a_fold"/>
</dbReference>
<accession>A0A7Z0EN16</accession>
<dbReference type="Proteomes" id="UP000572051">
    <property type="component" value="Unassembled WGS sequence"/>
</dbReference>
<organism evidence="3 4">
    <name type="scientific">Nocardiopsis aegyptia</name>
    <dbReference type="NCBI Taxonomy" id="220378"/>
    <lineage>
        <taxon>Bacteria</taxon>
        <taxon>Bacillati</taxon>
        <taxon>Actinomycetota</taxon>
        <taxon>Actinomycetes</taxon>
        <taxon>Streptosporangiales</taxon>
        <taxon>Nocardiopsidaceae</taxon>
        <taxon>Nocardiopsis</taxon>
    </lineage>
</organism>
<name>A0A7Z0EN16_9ACTN</name>
<comment type="similarity">
    <text evidence="1">Belongs to the universal stress protein A family.</text>
</comment>
<keyword evidence="4" id="KW-1185">Reference proteome</keyword>
<dbReference type="CDD" id="cd00293">
    <property type="entry name" value="USP-like"/>
    <property type="match status" value="1"/>
</dbReference>
<dbReference type="PANTHER" id="PTHR46268:SF6">
    <property type="entry name" value="UNIVERSAL STRESS PROTEIN UP12"/>
    <property type="match status" value="1"/>
</dbReference>
<evidence type="ECO:0000259" key="2">
    <source>
        <dbReference type="Pfam" id="PF00582"/>
    </source>
</evidence>
<dbReference type="EMBL" id="JACCFS010000001">
    <property type="protein sequence ID" value="NYJ34506.1"/>
    <property type="molecule type" value="Genomic_DNA"/>
</dbReference>
<gene>
    <name evidence="3" type="ORF">HNR10_002387</name>
</gene>